<sequence>MASLGSDRQDVKRGETAIKEVDGKLKRDTRWWIQFRVIILSVCFAVALGGAIGHHFWYSHLDGRRAENQAWVVRGGTAIAFAIKISFSTSIGVGFAQHAWYNLRSKSYSLGAVDSLFTLRDNPFGFFNGELLSNAKLASLIAALSWGLALVPILVPASISVRLAERVQVVESLPILTLNFSKPNMEPRYHEGRALFPIQLGDHIGSGATYDAYDTASSAATGFVYNTLYGKRIIEAPSPCGANCSFSQVFVGPAYKCDSIDFMTTTDRDNPFCSYSQDPATLGSCGGIFLDVRNGFSLEGITWYRARNSSTTPSCNENSTACRSSTGWEDGKLWVAHQYLQPSYRSLLDDFGNLKDSTKKLPFSAFERRMFVCQSYNATYTIRRRYQNFQQYLTGNLTYLNLISFASYLTQTPSPHSYAAYAIHQSLYPLLSGAMEPGGKTTSIDTTSLATTALVEEMPFPSLSSSVHDLSSAQKPILNLREAMEELHFNITVGLLSMGPGLLYADNGTTDGIAESKTTENVWVYEPIVLVVVYAVAAVVDLLVIGIGVRAMVKNGGASGFEFGRVVATTGGLGGRVEEWEDGLDPMPTVVEKTRVRFGVVEGEGRRRVGFGVEGS</sequence>
<dbReference type="PANTHER" id="PTHR35041:SF3">
    <property type="entry name" value="FORMYLMETHIONINE DEFORMYLASE-LIKE PROTEIN"/>
    <property type="match status" value="1"/>
</dbReference>
<evidence type="ECO:0000256" key="1">
    <source>
        <dbReference type="SAM" id="Phobius"/>
    </source>
</evidence>
<dbReference type="AlphaFoldDB" id="A0AA39WY97"/>
<evidence type="ECO:0000313" key="2">
    <source>
        <dbReference type="EMBL" id="KAK0623791.1"/>
    </source>
</evidence>
<organism evidence="2 3">
    <name type="scientific">Immersiella caudata</name>
    <dbReference type="NCBI Taxonomy" id="314043"/>
    <lineage>
        <taxon>Eukaryota</taxon>
        <taxon>Fungi</taxon>
        <taxon>Dikarya</taxon>
        <taxon>Ascomycota</taxon>
        <taxon>Pezizomycotina</taxon>
        <taxon>Sordariomycetes</taxon>
        <taxon>Sordariomycetidae</taxon>
        <taxon>Sordariales</taxon>
        <taxon>Lasiosphaeriaceae</taxon>
        <taxon>Immersiella</taxon>
    </lineage>
</organism>
<gene>
    <name evidence="2" type="ORF">B0T14DRAFT_495208</name>
</gene>
<keyword evidence="3" id="KW-1185">Reference proteome</keyword>
<feature type="transmembrane region" description="Helical" evidence="1">
    <location>
        <begin position="525"/>
        <end position="549"/>
    </location>
</feature>
<evidence type="ECO:0000313" key="3">
    <source>
        <dbReference type="Proteomes" id="UP001175000"/>
    </source>
</evidence>
<dbReference type="PANTHER" id="PTHR35041">
    <property type="entry name" value="MEDIATOR OF RNA POLYMERASE II TRANSCRIPTION SUBUNIT 1"/>
    <property type="match status" value="1"/>
</dbReference>
<dbReference type="Proteomes" id="UP001175000">
    <property type="component" value="Unassembled WGS sequence"/>
</dbReference>
<reference evidence="2" key="1">
    <citation type="submission" date="2023-06" db="EMBL/GenBank/DDBJ databases">
        <title>Genome-scale phylogeny and comparative genomics of the fungal order Sordariales.</title>
        <authorList>
            <consortium name="Lawrence Berkeley National Laboratory"/>
            <person name="Hensen N."/>
            <person name="Bonometti L."/>
            <person name="Westerberg I."/>
            <person name="Brannstrom I.O."/>
            <person name="Guillou S."/>
            <person name="Cros-Aarteil S."/>
            <person name="Calhoun S."/>
            <person name="Haridas S."/>
            <person name="Kuo A."/>
            <person name="Mondo S."/>
            <person name="Pangilinan J."/>
            <person name="Riley R."/>
            <person name="Labutti K."/>
            <person name="Andreopoulos B."/>
            <person name="Lipzen A."/>
            <person name="Chen C."/>
            <person name="Yanf M."/>
            <person name="Daum C."/>
            <person name="Ng V."/>
            <person name="Clum A."/>
            <person name="Steindorff A."/>
            <person name="Ohm R."/>
            <person name="Martin F."/>
            <person name="Silar P."/>
            <person name="Natvig D."/>
            <person name="Lalanne C."/>
            <person name="Gautier V."/>
            <person name="Ament-Velasquez S.L."/>
            <person name="Kruys A."/>
            <person name="Hutchinson M.I."/>
            <person name="Powell A.J."/>
            <person name="Barry K."/>
            <person name="Miller A.N."/>
            <person name="Grigoriev I.V."/>
            <person name="Debuchy R."/>
            <person name="Gladieux P."/>
            <person name="Thoren M.H."/>
            <person name="Johannesson H."/>
        </authorList>
    </citation>
    <scope>NUCLEOTIDE SEQUENCE</scope>
    <source>
        <strain evidence="2">CBS 606.72</strain>
    </source>
</reference>
<accession>A0AA39WY97</accession>
<keyword evidence="1" id="KW-0812">Transmembrane</keyword>
<feature type="transmembrane region" description="Helical" evidence="1">
    <location>
        <begin position="33"/>
        <end position="57"/>
    </location>
</feature>
<comment type="caution">
    <text evidence="2">The sequence shown here is derived from an EMBL/GenBank/DDBJ whole genome shotgun (WGS) entry which is preliminary data.</text>
</comment>
<feature type="transmembrane region" description="Helical" evidence="1">
    <location>
        <begin position="137"/>
        <end position="159"/>
    </location>
</feature>
<name>A0AA39WY97_9PEZI</name>
<protein>
    <submittedName>
        <fullName evidence="2">Uncharacterized protein</fullName>
    </submittedName>
</protein>
<dbReference type="EMBL" id="JAULSU010000003">
    <property type="protein sequence ID" value="KAK0623791.1"/>
    <property type="molecule type" value="Genomic_DNA"/>
</dbReference>
<proteinExistence type="predicted"/>
<keyword evidence="1" id="KW-1133">Transmembrane helix</keyword>
<keyword evidence="1" id="KW-0472">Membrane</keyword>
<feature type="transmembrane region" description="Helical" evidence="1">
    <location>
        <begin position="78"/>
        <end position="100"/>
    </location>
</feature>